<dbReference type="GeneID" id="20205820"/>
<feature type="coiled-coil region" evidence="1">
    <location>
        <begin position="240"/>
        <end position="299"/>
    </location>
</feature>
<dbReference type="CTD" id="20205820"/>
<dbReference type="STRING" id="6412.T1FAH1"/>
<dbReference type="HOGENOM" id="CLU_627438_0_0_1"/>
<dbReference type="EMBL" id="KB097026">
    <property type="protein sequence ID" value="ESO00086.1"/>
    <property type="molecule type" value="Genomic_DNA"/>
</dbReference>
<evidence type="ECO:0000313" key="5">
    <source>
        <dbReference type="Proteomes" id="UP000015101"/>
    </source>
</evidence>
<dbReference type="AlphaFoldDB" id="T1FAH1"/>
<keyword evidence="1" id="KW-0175">Coiled coil</keyword>
<dbReference type="OrthoDB" id="343070at2759"/>
<reference evidence="3 5" key="2">
    <citation type="journal article" date="2013" name="Nature">
        <title>Insights into bilaterian evolution from three spiralian genomes.</title>
        <authorList>
            <person name="Simakov O."/>
            <person name="Marletaz F."/>
            <person name="Cho S.J."/>
            <person name="Edsinger-Gonzales E."/>
            <person name="Havlak P."/>
            <person name="Hellsten U."/>
            <person name="Kuo D.H."/>
            <person name="Larsson T."/>
            <person name="Lv J."/>
            <person name="Arendt D."/>
            <person name="Savage R."/>
            <person name="Osoegawa K."/>
            <person name="de Jong P."/>
            <person name="Grimwood J."/>
            <person name="Chapman J.A."/>
            <person name="Shapiro H."/>
            <person name="Aerts A."/>
            <person name="Otillar R.P."/>
            <person name="Terry A.Y."/>
            <person name="Boore J.L."/>
            <person name="Grigoriev I.V."/>
            <person name="Lindberg D.R."/>
            <person name="Seaver E.C."/>
            <person name="Weisblat D.A."/>
            <person name="Putnam N.H."/>
            <person name="Rokhsar D.S."/>
        </authorList>
    </citation>
    <scope>NUCLEOTIDE SEQUENCE</scope>
</reference>
<dbReference type="RefSeq" id="XP_009021860.1">
    <property type="nucleotide sequence ID" value="XM_009023612.1"/>
</dbReference>
<dbReference type="eggNOG" id="KOG4674">
    <property type="taxonomic scope" value="Eukaryota"/>
</dbReference>
<reference evidence="4" key="3">
    <citation type="submission" date="2015-06" db="UniProtKB">
        <authorList>
            <consortium name="EnsemblMetazoa"/>
        </authorList>
    </citation>
    <scope>IDENTIFICATION</scope>
</reference>
<gene>
    <name evidence="4" type="primary">20205820</name>
    <name evidence="3" type="ORF">HELRODRAFT_176396</name>
</gene>
<dbReference type="Proteomes" id="UP000015101">
    <property type="component" value="Unassembled WGS sequence"/>
</dbReference>
<protein>
    <recommendedName>
        <fullName evidence="2">Nucleoprotein TPR/MPL1 domain-containing protein</fullName>
    </recommendedName>
</protein>
<evidence type="ECO:0000313" key="3">
    <source>
        <dbReference type="EMBL" id="ESO00086.1"/>
    </source>
</evidence>
<sequence>MDYRKLLPKSFTELFDVEIENIFTESQLNDLANLSSGLKEPLQKFISDLQAKHAKLKTDSIRQIDMIETRSEITESKLELIKNELEDKDKALTSAKEQCTSLSNKNKELSDSVKALEISLYEKEKSWNAKEHQLLSANSKLELERDKFSDMLTQRNNEIDRLTDEWRQLTDKLKEANSLRIMAQTLAEDSKSELVIIQNREVRLKSELAQTTHQVEVLSKELQAKFDEITSTRKEKSVQLLQLQATLDETIEKLNQAEQLLEISKKAQSEQCEQIEHYIKKLNEAKDNQINMEERYRLEVISQEKLVNLYKSYKDDAEKKLPELAKIAEDSQNLEEELSTANQLLESFHKRQSLMELTDEDIEEMSPVAAAACKMLRSNTSLTQNIEESAPTLRVQKRDYLRCLERNEQLTLLLKEATEARSLYWLFFVYLLFFFYS</sequence>
<keyword evidence="5" id="KW-1185">Reference proteome</keyword>
<organism evidence="4 5">
    <name type="scientific">Helobdella robusta</name>
    <name type="common">Californian leech</name>
    <dbReference type="NCBI Taxonomy" id="6412"/>
    <lineage>
        <taxon>Eukaryota</taxon>
        <taxon>Metazoa</taxon>
        <taxon>Spiralia</taxon>
        <taxon>Lophotrochozoa</taxon>
        <taxon>Annelida</taxon>
        <taxon>Clitellata</taxon>
        <taxon>Hirudinea</taxon>
        <taxon>Rhynchobdellida</taxon>
        <taxon>Glossiphoniidae</taxon>
        <taxon>Helobdella</taxon>
    </lineage>
</organism>
<feature type="coiled-coil region" evidence="1">
    <location>
        <begin position="152"/>
        <end position="179"/>
    </location>
</feature>
<proteinExistence type="predicted"/>
<dbReference type="InterPro" id="IPR057577">
    <property type="entry name" value="Nucleoprot-TPR/MLP1_dom"/>
</dbReference>
<evidence type="ECO:0000313" key="4">
    <source>
        <dbReference type="EnsemblMetazoa" id="HelroP176396"/>
    </source>
</evidence>
<feature type="coiled-coil region" evidence="1">
    <location>
        <begin position="78"/>
        <end position="112"/>
    </location>
</feature>
<feature type="coiled-coil region" evidence="1">
    <location>
        <begin position="324"/>
        <end position="351"/>
    </location>
</feature>
<evidence type="ECO:0000259" key="2">
    <source>
        <dbReference type="Pfam" id="PF25481"/>
    </source>
</evidence>
<dbReference type="OMA" id="INMEERY"/>
<evidence type="ECO:0000256" key="1">
    <source>
        <dbReference type="SAM" id="Coils"/>
    </source>
</evidence>
<dbReference type="InParanoid" id="T1FAH1"/>
<dbReference type="PANTHER" id="PTHR18898:SF2">
    <property type="entry name" value="NUCLEOPROTEIN TPR"/>
    <property type="match status" value="1"/>
</dbReference>
<dbReference type="EnsemblMetazoa" id="HelroT176396">
    <property type="protein sequence ID" value="HelroP176396"/>
    <property type="gene ID" value="HelroG176396"/>
</dbReference>
<name>T1FAH1_HELRO</name>
<dbReference type="PANTHER" id="PTHR18898">
    <property type="entry name" value="NUCLEOPROTEIN TPR-RELATED"/>
    <property type="match status" value="1"/>
</dbReference>
<accession>T1FAH1</accession>
<dbReference type="KEGG" id="hro:HELRODRAFT_176396"/>
<feature type="domain" description="Nucleoprotein TPR/MPL1" evidence="2">
    <location>
        <begin position="192"/>
        <end position="269"/>
    </location>
</feature>
<dbReference type="Pfam" id="PF25481">
    <property type="entry name" value="Nucleoprot-TPR"/>
    <property type="match status" value="1"/>
</dbReference>
<reference evidence="5" key="1">
    <citation type="submission" date="2012-12" db="EMBL/GenBank/DDBJ databases">
        <authorList>
            <person name="Hellsten U."/>
            <person name="Grimwood J."/>
            <person name="Chapman J.A."/>
            <person name="Shapiro H."/>
            <person name="Aerts A."/>
            <person name="Otillar R.P."/>
            <person name="Terry A.Y."/>
            <person name="Boore J.L."/>
            <person name="Simakov O."/>
            <person name="Marletaz F."/>
            <person name="Cho S.-J."/>
            <person name="Edsinger-Gonzales E."/>
            <person name="Havlak P."/>
            <person name="Kuo D.-H."/>
            <person name="Larsson T."/>
            <person name="Lv J."/>
            <person name="Arendt D."/>
            <person name="Savage R."/>
            <person name="Osoegawa K."/>
            <person name="de Jong P."/>
            <person name="Lindberg D.R."/>
            <person name="Seaver E.C."/>
            <person name="Weisblat D.A."/>
            <person name="Putnam N.H."/>
            <person name="Grigoriev I.V."/>
            <person name="Rokhsar D.S."/>
        </authorList>
    </citation>
    <scope>NUCLEOTIDE SEQUENCE</scope>
</reference>
<dbReference type="EMBL" id="AMQM01005655">
    <property type="status" value="NOT_ANNOTATED_CDS"/>
    <property type="molecule type" value="Genomic_DNA"/>
</dbReference>